<feature type="domain" description="Peptidase S1" evidence="6">
    <location>
        <begin position="176"/>
        <end position="435"/>
    </location>
</feature>
<organism evidence="7 8">
    <name type="scientific">Apolygus lucorum</name>
    <name type="common">Small green plant bug</name>
    <name type="synonym">Lygocoris lucorum</name>
    <dbReference type="NCBI Taxonomy" id="248454"/>
    <lineage>
        <taxon>Eukaryota</taxon>
        <taxon>Metazoa</taxon>
        <taxon>Ecdysozoa</taxon>
        <taxon>Arthropoda</taxon>
        <taxon>Hexapoda</taxon>
        <taxon>Insecta</taxon>
        <taxon>Pterygota</taxon>
        <taxon>Neoptera</taxon>
        <taxon>Paraneoptera</taxon>
        <taxon>Hemiptera</taxon>
        <taxon>Heteroptera</taxon>
        <taxon>Panheteroptera</taxon>
        <taxon>Cimicomorpha</taxon>
        <taxon>Miridae</taxon>
        <taxon>Mirini</taxon>
        <taxon>Apolygus</taxon>
    </lineage>
</organism>
<feature type="compositionally biased region" description="Polar residues" evidence="5">
    <location>
        <begin position="110"/>
        <end position="119"/>
    </location>
</feature>
<dbReference type="InterPro" id="IPR050430">
    <property type="entry name" value="Peptidase_S1"/>
</dbReference>
<dbReference type="Pfam" id="PF00089">
    <property type="entry name" value="Trypsin"/>
    <property type="match status" value="1"/>
</dbReference>
<dbReference type="InterPro" id="IPR009003">
    <property type="entry name" value="Peptidase_S1_PA"/>
</dbReference>
<evidence type="ECO:0000256" key="5">
    <source>
        <dbReference type="SAM" id="MobiDB-lite"/>
    </source>
</evidence>
<evidence type="ECO:0000313" key="7">
    <source>
        <dbReference type="EMBL" id="KAF6203292.1"/>
    </source>
</evidence>
<keyword evidence="3" id="KW-0720">Serine protease</keyword>
<evidence type="ECO:0000313" key="8">
    <source>
        <dbReference type="Proteomes" id="UP000466442"/>
    </source>
</evidence>
<feature type="region of interest" description="Disordered" evidence="5">
    <location>
        <begin position="103"/>
        <end position="127"/>
    </location>
</feature>
<dbReference type="SMART" id="SM00020">
    <property type="entry name" value="Tryp_SPc"/>
    <property type="match status" value="1"/>
</dbReference>
<sequence>MSAGGKVLEVPRRKTISSHSKPGIDSDNEGIDNERKDEKPEETSGQDEFECWTEEQLEAGIEDLFRTISSIYIADDDEPHLEVPDAPDIQEPGRQSLLLAPAVQAPGPSNEPQENQPTPFTRGKKRSRPALQLKTKTLFYCAKCDRRFDSTKIQGFRESGRGKRQVQGSPDNGPRVTNGEAADISEFPYLAFLISDKNLTHCGATFITESRLFTACRCLMKNPLKKTTERELQDPGKIEVIAGATNIDKGTSRIAKDLLVHPKCAPDPPFIVYDFGVLQVREPFPSTKGSIEPYPFLEGDFVLTTHAILHPEKLDCWAVGWGAEKDTASSNLSLKKIKMSMMTLDWCEKSVQERTKGMSPEVKFSRDLHTCSIGTEKHQTICAGDIGGPLLCGGSRKAVIGILSGMFSGKCGDDKNPAGWARFDVGFEWVLNAFEPPTPPTTEEPDEDITTLTTAHHQSLAYRLTHSLLKLFPMLSTIQFVLQ</sequence>
<keyword evidence="4" id="KW-1015">Disulfide bond</keyword>
<dbReference type="GO" id="GO:0004252">
    <property type="term" value="F:serine-type endopeptidase activity"/>
    <property type="evidence" value="ECO:0007669"/>
    <property type="project" value="InterPro"/>
</dbReference>
<dbReference type="InterPro" id="IPR001254">
    <property type="entry name" value="Trypsin_dom"/>
</dbReference>
<protein>
    <recommendedName>
        <fullName evidence="6">Peptidase S1 domain-containing protein</fullName>
    </recommendedName>
</protein>
<dbReference type="PANTHER" id="PTHR24276:SF96">
    <property type="entry name" value="PEPTIDASE S1 DOMAIN-CONTAINING PROTEIN"/>
    <property type="match status" value="1"/>
</dbReference>
<evidence type="ECO:0000256" key="3">
    <source>
        <dbReference type="ARBA" id="ARBA00022825"/>
    </source>
</evidence>
<name>A0A8S9X2T5_APOLU</name>
<feature type="region of interest" description="Disordered" evidence="5">
    <location>
        <begin position="155"/>
        <end position="177"/>
    </location>
</feature>
<keyword evidence="8" id="KW-1185">Reference proteome</keyword>
<dbReference type="EMBL" id="WIXP02000011">
    <property type="protein sequence ID" value="KAF6203292.1"/>
    <property type="molecule type" value="Genomic_DNA"/>
</dbReference>
<dbReference type="SUPFAM" id="SSF50494">
    <property type="entry name" value="Trypsin-like serine proteases"/>
    <property type="match status" value="1"/>
</dbReference>
<proteinExistence type="predicted"/>
<dbReference type="Gene3D" id="2.40.10.10">
    <property type="entry name" value="Trypsin-like serine proteases"/>
    <property type="match status" value="1"/>
</dbReference>
<dbReference type="AlphaFoldDB" id="A0A8S9X2T5"/>
<gene>
    <name evidence="7" type="ORF">GE061_003710</name>
</gene>
<keyword evidence="1" id="KW-0645">Protease</keyword>
<dbReference type="GO" id="GO:0006508">
    <property type="term" value="P:proteolysis"/>
    <property type="evidence" value="ECO:0007669"/>
    <property type="project" value="UniProtKB-KW"/>
</dbReference>
<feature type="region of interest" description="Disordered" evidence="5">
    <location>
        <begin position="1"/>
        <end position="49"/>
    </location>
</feature>
<keyword evidence="2" id="KW-0378">Hydrolase</keyword>
<dbReference type="PANTHER" id="PTHR24276">
    <property type="entry name" value="POLYSERASE-RELATED"/>
    <property type="match status" value="1"/>
</dbReference>
<reference evidence="7" key="1">
    <citation type="journal article" date="2021" name="Mol. Ecol. Resour.">
        <title>Apolygus lucorum genome provides insights into omnivorousness and mesophyll feeding.</title>
        <authorList>
            <person name="Liu Y."/>
            <person name="Liu H."/>
            <person name="Wang H."/>
            <person name="Huang T."/>
            <person name="Liu B."/>
            <person name="Yang B."/>
            <person name="Yin L."/>
            <person name="Li B."/>
            <person name="Zhang Y."/>
            <person name="Zhang S."/>
            <person name="Jiang F."/>
            <person name="Zhang X."/>
            <person name="Ren Y."/>
            <person name="Wang B."/>
            <person name="Wang S."/>
            <person name="Lu Y."/>
            <person name="Wu K."/>
            <person name="Fan W."/>
            <person name="Wang G."/>
        </authorList>
    </citation>
    <scope>NUCLEOTIDE SEQUENCE</scope>
    <source>
        <strain evidence="7">12Hb</strain>
    </source>
</reference>
<evidence type="ECO:0000256" key="2">
    <source>
        <dbReference type="ARBA" id="ARBA00022801"/>
    </source>
</evidence>
<evidence type="ECO:0000256" key="1">
    <source>
        <dbReference type="ARBA" id="ARBA00022670"/>
    </source>
</evidence>
<evidence type="ECO:0000256" key="4">
    <source>
        <dbReference type="ARBA" id="ARBA00023157"/>
    </source>
</evidence>
<feature type="compositionally biased region" description="Basic and acidic residues" evidence="5">
    <location>
        <begin position="32"/>
        <end position="42"/>
    </location>
</feature>
<comment type="caution">
    <text evidence="7">The sequence shown here is derived from an EMBL/GenBank/DDBJ whole genome shotgun (WGS) entry which is preliminary data.</text>
</comment>
<accession>A0A8S9X2T5</accession>
<dbReference type="PROSITE" id="PS50240">
    <property type="entry name" value="TRYPSIN_DOM"/>
    <property type="match status" value="1"/>
</dbReference>
<evidence type="ECO:0000259" key="6">
    <source>
        <dbReference type="PROSITE" id="PS50240"/>
    </source>
</evidence>
<dbReference type="Proteomes" id="UP000466442">
    <property type="component" value="Unassembled WGS sequence"/>
</dbReference>
<dbReference type="InterPro" id="IPR043504">
    <property type="entry name" value="Peptidase_S1_PA_chymotrypsin"/>
</dbReference>